<organism evidence="2 3">
    <name type="scientific">Stemphylium lycopersici</name>
    <name type="common">Tomato gray leaf spot disease fungus</name>
    <name type="synonym">Thyrospora lycopersici</name>
    <dbReference type="NCBI Taxonomy" id="183478"/>
    <lineage>
        <taxon>Eukaryota</taxon>
        <taxon>Fungi</taxon>
        <taxon>Dikarya</taxon>
        <taxon>Ascomycota</taxon>
        <taxon>Pezizomycotina</taxon>
        <taxon>Dothideomycetes</taxon>
        <taxon>Pleosporomycetidae</taxon>
        <taxon>Pleosporales</taxon>
        <taxon>Pleosporineae</taxon>
        <taxon>Pleosporaceae</taxon>
        <taxon>Stemphylium</taxon>
    </lineage>
</organism>
<proteinExistence type="predicted"/>
<comment type="caution">
    <text evidence="2">The sequence shown here is derived from an EMBL/GenBank/DDBJ whole genome shotgun (WGS) entry which is preliminary data.</text>
</comment>
<feature type="compositionally biased region" description="Polar residues" evidence="1">
    <location>
        <begin position="1"/>
        <end position="18"/>
    </location>
</feature>
<feature type="region of interest" description="Disordered" evidence="1">
    <location>
        <begin position="156"/>
        <end position="280"/>
    </location>
</feature>
<reference evidence="3" key="1">
    <citation type="submission" date="2018-05" db="EMBL/GenBank/DDBJ databases">
        <title>Draft genome sequence of Stemphylium lycopersici strain CIDEFI 213.</title>
        <authorList>
            <person name="Medina R."/>
            <person name="Franco M.E.E."/>
            <person name="Lucentini C.G."/>
            <person name="Saparrat M.C.N."/>
            <person name="Balatti P.A."/>
        </authorList>
    </citation>
    <scope>NUCLEOTIDE SEQUENCE [LARGE SCALE GENOMIC DNA]</scope>
    <source>
        <strain evidence="3">CIDEFI 213</strain>
    </source>
</reference>
<evidence type="ECO:0000313" key="2">
    <source>
        <dbReference type="EMBL" id="RAR11752.1"/>
    </source>
</evidence>
<sequence length="280" mass="30381">MSNLSSQKNTQDIPTISEPTAIAIESARPTSAPITTFSKPIHVERPPSANRNSVGAQELQARIKAARRSRAAVQPLPEEVRRKLDRSSNLIHPALRARSGVQPNVNRTLGHKCKTQDELSIDAVIRRLSIDANGKTVGNGSRLPVSGDIPPVPALPAYPPAATSRPRVYQTASSRSSMTKRRSPLSNVSCPDDPVETSPGTSRRTSTSASSRSSRSDEIKETDEDEHEMIRVISSQTHKPNHGRRKSETVTHSTPSSSQPRVAARGTHFHDAASFAPFND</sequence>
<dbReference type="Proteomes" id="UP000249619">
    <property type="component" value="Unassembled WGS sequence"/>
</dbReference>
<evidence type="ECO:0000256" key="1">
    <source>
        <dbReference type="SAM" id="MobiDB-lite"/>
    </source>
</evidence>
<feature type="region of interest" description="Disordered" evidence="1">
    <location>
        <begin position="1"/>
        <end position="55"/>
    </location>
</feature>
<name>A0A364N4Z6_STELY</name>
<keyword evidence="3" id="KW-1185">Reference proteome</keyword>
<evidence type="ECO:0000313" key="3">
    <source>
        <dbReference type="Proteomes" id="UP000249619"/>
    </source>
</evidence>
<accession>A0A364N4Z6</accession>
<feature type="compositionally biased region" description="Polar residues" evidence="1">
    <location>
        <begin position="28"/>
        <end position="38"/>
    </location>
</feature>
<gene>
    <name evidence="2" type="ORF">DDE83_004479</name>
</gene>
<feature type="compositionally biased region" description="Low complexity" evidence="1">
    <location>
        <begin position="197"/>
        <end position="213"/>
    </location>
</feature>
<dbReference type="AlphaFoldDB" id="A0A364N4Z6"/>
<protein>
    <submittedName>
        <fullName evidence="2">Uncharacterized protein</fullName>
    </submittedName>
</protein>
<dbReference type="EMBL" id="QGDH01000055">
    <property type="protein sequence ID" value="RAR11752.1"/>
    <property type="molecule type" value="Genomic_DNA"/>
</dbReference>
<feature type="compositionally biased region" description="Polar residues" evidence="1">
    <location>
        <begin position="250"/>
        <end position="260"/>
    </location>
</feature>